<evidence type="ECO:0000256" key="6">
    <source>
        <dbReference type="ARBA" id="ARBA00022692"/>
    </source>
</evidence>
<keyword evidence="8" id="KW-0249">Electron transport</keyword>
<evidence type="ECO:0000256" key="7">
    <source>
        <dbReference type="ARBA" id="ARBA00022723"/>
    </source>
</evidence>
<dbReference type="PANTHER" id="PTHR30529:SF6">
    <property type="entry name" value="BLL0291 PROTEIN"/>
    <property type="match status" value="1"/>
</dbReference>
<keyword evidence="7" id="KW-0479">Metal-binding</keyword>
<feature type="transmembrane region" description="Helical" evidence="13">
    <location>
        <begin position="12"/>
        <end position="34"/>
    </location>
</feature>
<comment type="caution">
    <text evidence="15">The sequence shown here is derived from an EMBL/GenBank/DDBJ whole genome shotgun (WGS) entry which is preliminary data.</text>
</comment>
<dbReference type="AlphaFoldDB" id="A0A7W4J3M1"/>
<dbReference type="RefSeq" id="WP_182980491.1">
    <property type="nucleotide sequence ID" value="NZ_BAABGB010000008.1"/>
</dbReference>
<name>A0A7W4J3M1_9PROT</name>
<evidence type="ECO:0000313" key="16">
    <source>
        <dbReference type="Proteomes" id="UP000577891"/>
    </source>
</evidence>
<dbReference type="GO" id="GO:0009055">
    <property type="term" value="F:electron transfer activity"/>
    <property type="evidence" value="ECO:0007669"/>
    <property type="project" value="InterPro"/>
</dbReference>
<dbReference type="InterPro" id="IPR016174">
    <property type="entry name" value="Di-haem_cyt_TM"/>
</dbReference>
<dbReference type="GO" id="GO:0005886">
    <property type="term" value="C:plasma membrane"/>
    <property type="evidence" value="ECO:0007669"/>
    <property type="project" value="UniProtKB-SubCell"/>
</dbReference>
<comment type="subcellular location">
    <subcellularLocation>
        <location evidence="2">Cell membrane</location>
        <topology evidence="2">Multi-pass membrane protein</topology>
    </subcellularLocation>
</comment>
<evidence type="ECO:0000256" key="5">
    <source>
        <dbReference type="ARBA" id="ARBA00022617"/>
    </source>
</evidence>
<dbReference type="GO" id="GO:0046872">
    <property type="term" value="F:metal ion binding"/>
    <property type="evidence" value="ECO:0007669"/>
    <property type="project" value="UniProtKB-KW"/>
</dbReference>
<accession>A0A7W4J3M1</accession>
<keyword evidence="11 13" id="KW-0472">Membrane</keyword>
<dbReference type="GO" id="GO:0020037">
    <property type="term" value="F:heme binding"/>
    <property type="evidence" value="ECO:0007669"/>
    <property type="project" value="TreeGrafter"/>
</dbReference>
<evidence type="ECO:0000256" key="2">
    <source>
        <dbReference type="ARBA" id="ARBA00004651"/>
    </source>
</evidence>
<dbReference type="Proteomes" id="UP000577891">
    <property type="component" value="Unassembled WGS sequence"/>
</dbReference>
<evidence type="ECO:0000256" key="11">
    <source>
        <dbReference type="ARBA" id="ARBA00023136"/>
    </source>
</evidence>
<dbReference type="Pfam" id="PF01292">
    <property type="entry name" value="Ni_hydr_CYTB"/>
    <property type="match status" value="1"/>
</dbReference>
<keyword evidence="5" id="KW-0349">Heme</keyword>
<evidence type="ECO:0000256" key="12">
    <source>
        <dbReference type="ARBA" id="ARBA00037975"/>
    </source>
</evidence>
<dbReference type="SUPFAM" id="SSF81342">
    <property type="entry name" value="Transmembrane di-heme cytochromes"/>
    <property type="match status" value="1"/>
</dbReference>
<dbReference type="EMBL" id="JABEQE010000025">
    <property type="protein sequence ID" value="MBB2174019.1"/>
    <property type="molecule type" value="Genomic_DNA"/>
</dbReference>
<comment type="cofactor">
    <cofactor evidence="1">
        <name>heme b</name>
        <dbReference type="ChEBI" id="CHEBI:60344"/>
    </cofactor>
</comment>
<protein>
    <submittedName>
        <fullName evidence="15">Cytochrome b</fullName>
    </submittedName>
</protein>
<evidence type="ECO:0000313" key="15">
    <source>
        <dbReference type="EMBL" id="MBB2174019.1"/>
    </source>
</evidence>
<evidence type="ECO:0000256" key="9">
    <source>
        <dbReference type="ARBA" id="ARBA00022989"/>
    </source>
</evidence>
<proteinExistence type="inferred from homology"/>
<keyword evidence="10" id="KW-0408">Iron</keyword>
<dbReference type="InterPro" id="IPR052168">
    <property type="entry name" value="Cytochrome_b561_oxidase"/>
</dbReference>
<sequence>MNVITQFSLLSRVLHWLMAASILVMLFIGLFMASSVGPHYHRLVTIHRPLGIAILVLALLRLANRLRTPAPLLPAEFPPLLKLAARASHVLLYMLMIALPLVGWGMLSAGGYPIPLWGQSVLLPPILPHDPTMWAWLRSAHTVLAFALFGLVLAHIGAALFHGLIRRDGVLQSMTGGGNTSNATGIGKTS</sequence>
<organism evidence="15 16">
    <name type="scientific">Gluconacetobacter asukensis</name>
    <dbReference type="NCBI Taxonomy" id="1017181"/>
    <lineage>
        <taxon>Bacteria</taxon>
        <taxon>Pseudomonadati</taxon>
        <taxon>Pseudomonadota</taxon>
        <taxon>Alphaproteobacteria</taxon>
        <taxon>Acetobacterales</taxon>
        <taxon>Acetobacteraceae</taxon>
        <taxon>Gluconacetobacter</taxon>
    </lineage>
</organism>
<keyword evidence="6 13" id="KW-0812">Transmembrane</keyword>
<comment type="similarity">
    <text evidence="12">Belongs to the cytochrome b561 family.</text>
</comment>
<evidence type="ECO:0000256" key="8">
    <source>
        <dbReference type="ARBA" id="ARBA00022982"/>
    </source>
</evidence>
<keyword evidence="9 13" id="KW-1133">Transmembrane helix</keyword>
<evidence type="ECO:0000256" key="3">
    <source>
        <dbReference type="ARBA" id="ARBA00022448"/>
    </source>
</evidence>
<feature type="domain" description="Cytochrome b561 bacterial/Ni-hydrogenase" evidence="14">
    <location>
        <begin position="7"/>
        <end position="177"/>
    </location>
</feature>
<dbReference type="Gene3D" id="1.20.950.20">
    <property type="entry name" value="Transmembrane di-heme cytochromes, Chain C"/>
    <property type="match status" value="1"/>
</dbReference>
<dbReference type="InterPro" id="IPR011577">
    <property type="entry name" value="Cyt_b561_bac/Ni-Hgenase"/>
</dbReference>
<dbReference type="GO" id="GO:0022904">
    <property type="term" value="P:respiratory electron transport chain"/>
    <property type="evidence" value="ECO:0007669"/>
    <property type="project" value="InterPro"/>
</dbReference>
<gene>
    <name evidence="15" type="ORF">HLH35_18175</name>
</gene>
<feature type="transmembrane region" description="Helical" evidence="13">
    <location>
        <begin position="90"/>
        <end position="114"/>
    </location>
</feature>
<evidence type="ECO:0000256" key="1">
    <source>
        <dbReference type="ARBA" id="ARBA00001970"/>
    </source>
</evidence>
<evidence type="ECO:0000259" key="14">
    <source>
        <dbReference type="Pfam" id="PF01292"/>
    </source>
</evidence>
<evidence type="ECO:0000256" key="13">
    <source>
        <dbReference type="SAM" id="Phobius"/>
    </source>
</evidence>
<feature type="transmembrane region" description="Helical" evidence="13">
    <location>
        <begin position="143"/>
        <end position="165"/>
    </location>
</feature>
<reference evidence="15 16" key="1">
    <citation type="submission" date="2020-04" db="EMBL/GenBank/DDBJ databases">
        <title>Description of novel Gluconacetobacter.</title>
        <authorList>
            <person name="Sombolestani A."/>
        </authorList>
    </citation>
    <scope>NUCLEOTIDE SEQUENCE [LARGE SCALE GENOMIC DNA]</scope>
    <source>
        <strain evidence="15 16">LMG 27724</strain>
    </source>
</reference>
<keyword evidence="4" id="KW-1003">Cell membrane</keyword>
<keyword evidence="16" id="KW-1185">Reference proteome</keyword>
<feature type="transmembrane region" description="Helical" evidence="13">
    <location>
        <begin position="46"/>
        <end position="63"/>
    </location>
</feature>
<dbReference type="PANTHER" id="PTHR30529">
    <property type="entry name" value="CYTOCHROME B561"/>
    <property type="match status" value="1"/>
</dbReference>
<evidence type="ECO:0000256" key="4">
    <source>
        <dbReference type="ARBA" id="ARBA00022475"/>
    </source>
</evidence>
<keyword evidence="3" id="KW-0813">Transport</keyword>
<evidence type="ECO:0000256" key="10">
    <source>
        <dbReference type="ARBA" id="ARBA00023004"/>
    </source>
</evidence>